<accession>A0ABT9ZYR8</accession>
<keyword evidence="1" id="KW-1133">Transmembrane helix</keyword>
<feature type="transmembrane region" description="Helical" evidence="1">
    <location>
        <begin position="142"/>
        <end position="171"/>
    </location>
</feature>
<dbReference type="Pfam" id="PF04854">
    <property type="entry name" value="DUF624"/>
    <property type="match status" value="1"/>
</dbReference>
<keyword evidence="1" id="KW-0472">Membrane</keyword>
<name>A0ABT9ZYR8_9BACI</name>
<evidence type="ECO:0000313" key="3">
    <source>
        <dbReference type="Proteomes" id="UP001230005"/>
    </source>
</evidence>
<protein>
    <submittedName>
        <fullName evidence="2">Membrane protein YesL</fullName>
    </submittedName>
</protein>
<feature type="transmembrane region" description="Helical" evidence="1">
    <location>
        <begin position="80"/>
        <end position="102"/>
    </location>
</feature>
<keyword evidence="1" id="KW-0812">Transmembrane</keyword>
<proteinExistence type="predicted"/>
<dbReference type="RefSeq" id="WP_307327125.1">
    <property type="nucleotide sequence ID" value="NZ_JAUSUG010000013.1"/>
</dbReference>
<dbReference type="InterPro" id="IPR006938">
    <property type="entry name" value="DUF624"/>
</dbReference>
<dbReference type="EMBL" id="JAUSUG010000013">
    <property type="protein sequence ID" value="MDQ0255882.1"/>
    <property type="molecule type" value="Genomic_DNA"/>
</dbReference>
<evidence type="ECO:0000256" key="1">
    <source>
        <dbReference type="SAM" id="Phobius"/>
    </source>
</evidence>
<feature type="transmembrane region" description="Helical" evidence="1">
    <location>
        <begin position="177"/>
        <end position="199"/>
    </location>
</feature>
<reference evidence="2 3" key="1">
    <citation type="submission" date="2023-07" db="EMBL/GenBank/DDBJ databases">
        <title>Genomic Encyclopedia of Type Strains, Phase IV (KMG-IV): sequencing the most valuable type-strain genomes for metagenomic binning, comparative biology and taxonomic classification.</title>
        <authorList>
            <person name="Goeker M."/>
        </authorList>
    </citation>
    <scope>NUCLEOTIDE SEQUENCE [LARGE SCALE GENOMIC DNA]</scope>
    <source>
        <strain evidence="2 3">DSM 9768</strain>
    </source>
</reference>
<dbReference type="Proteomes" id="UP001230005">
    <property type="component" value="Unassembled WGS sequence"/>
</dbReference>
<comment type="caution">
    <text evidence="2">The sequence shown here is derived from an EMBL/GenBank/DDBJ whole genome shotgun (WGS) entry which is preliminary data.</text>
</comment>
<organism evidence="2 3">
    <name type="scientific">Evansella vedderi</name>
    <dbReference type="NCBI Taxonomy" id="38282"/>
    <lineage>
        <taxon>Bacteria</taxon>
        <taxon>Bacillati</taxon>
        <taxon>Bacillota</taxon>
        <taxon>Bacilli</taxon>
        <taxon>Bacillales</taxon>
        <taxon>Bacillaceae</taxon>
        <taxon>Evansella</taxon>
    </lineage>
</organism>
<feature type="transmembrane region" description="Helical" evidence="1">
    <location>
        <begin position="108"/>
        <end position="130"/>
    </location>
</feature>
<sequence>MVRGIFQGLYSIGDFLLKILYLQLLWVIFTLLGFVILGISPATLSLFIVIRKWLREKQRQISFGKLYWQTYKEEFIKGNILGWGFGLIGYFIIVNILLLKYIDNYFKIVVLVLVIAVAFIFIIMLIYIFPVYAHFKVPYLRYVTLTLIIAVSFPVHTVGIIVGLFVLYYLFIYVPGLIPFVSVSLVAVFITWVALNAFYKMENLTNAS</sequence>
<keyword evidence="3" id="KW-1185">Reference proteome</keyword>
<gene>
    <name evidence="2" type="ORF">J2S74_003266</name>
</gene>
<evidence type="ECO:0000313" key="2">
    <source>
        <dbReference type="EMBL" id="MDQ0255882.1"/>
    </source>
</evidence>
<feature type="transmembrane region" description="Helical" evidence="1">
    <location>
        <begin position="20"/>
        <end position="50"/>
    </location>
</feature>